<sequence length="683" mass="73648">MNLCHLAPLTGVSVIALSTSLLAQEAQISQNPGITVLAPITLVTEGQESVEATGGVIVSREDLEALKPSDISDVFARDSAVSVSAGTGPAKRVHVFGIEQSNLAVTVDGVPQFGDNWHHAGSNVIDPAFLKRVDVDAGAAPADAGFGAGAGAVRYETLGARDLLTDGRSQGGRAGLSYGSNGRGLSASLAGYGVYDGFDWFAMLHSAQGDNYENGDGDEIAGSETGVTGALVKLGYEFEGHRVEMSYEHAVDDGDRPAKMNFDLPREEGAVYPLKVTRDSLSLRYTETAPTASWDPEALIYLNRNEYDRPDYIEGGTNGDMNMQAEGFGGVFKNRFQLGQGTITAGVDFSYADYTIDNYESGPIIGRDGLPTGEEYVRIHNLETAQIGTFVQGRFEFSNGIDLSTGLRLDHHRFTDWNGERFSDSGASVNGTLSYEFAPGYEIFAGASRTWLGYDIGEYGYLHARGSNTITEPDFEAASSENYKIGFNASQDNWTGNITFFDTRLKNLPNAYYSEETGLNNLDNIEEEYRSKGITLQGNYSWGSGRVGASITAAKLTADGQKILPEGGDVVPIGEVASIYVDQEFSQYNLKLGGNIELANKMSGDYLTAAGFEEPAGYGVVNAYAQWRPQQYENVVVQLNVDNLFDKTYYERSSYVANSERGGGIRPIYAPGRTVSLGVTVDF</sequence>
<organism evidence="14 15">
    <name type="scientific">Paracoccus onubensis</name>
    <dbReference type="NCBI Taxonomy" id="1675788"/>
    <lineage>
        <taxon>Bacteria</taxon>
        <taxon>Pseudomonadati</taxon>
        <taxon>Pseudomonadota</taxon>
        <taxon>Alphaproteobacteria</taxon>
        <taxon>Rhodobacterales</taxon>
        <taxon>Paracoccaceae</taxon>
        <taxon>Paracoccus</taxon>
    </lineage>
</organism>
<evidence type="ECO:0000256" key="4">
    <source>
        <dbReference type="ARBA" id="ARBA00022452"/>
    </source>
</evidence>
<dbReference type="GO" id="GO:0044718">
    <property type="term" value="P:siderophore transmembrane transport"/>
    <property type="evidence" value="ECO:0007669"/>
    <property type="project" value="TreeGrafter"/>
</dbReference>
<feature type="chain" id="PRO_5019135071" evidence="11">
    <location>
        <begin position="24"/>
        <end position="683"/>
    </location>
</feature>
<dbReference type="InterPro" id="IPR037066">
    <property type="entry name" value="Plug_dom_sf"/>
</dbReference>
<dbReference type="SUPFAM" id="SSF56935">
    <property type="entry name" value="Porins"/>
    <property type="match status" value="1"/>
</dbReference>
<dbReference type="EMBL" id="QZCG01000004">
    <property type="protein sequence ID" value="RJE86454.1"/>
    <property type="molecule type" value="Genomic_DNA"/>
</dbReference>
<protein>
    <submittedName>
        <fullName evidence="14">TonB-dependent receptor</fullName>
    </submittedName>
</protein>
<dbReference type="OrthoDB" id="9760494at2"/>
<evidence type="ECO:0000256" key="10">
    <source>
        <dbReference type="RuleBase" id="RU003357"/>
    </source>
</evidence>
<feature type="domain" description="TonB-dependent receptor plug" evidence="13">
    <location>
        <begin position="57"/>
        <end position="152"/>
    </location>
</feature>
<keyword evidence="7 9" id="KW-0472">Membrane</keyword>
<dbReference type="GO" id="GO:0015344">
    <property type="term" value="F:siderophore uptake transmembrane transporter activity"/>
    <property type="evidence" value="ECO:0007669"/>
    <property type="project" value="TreeGrafter"/>
</dbReference>
<dbReference type="PANTHER" id="PTHR30069:SF41">
    <property type="entry name" value="HEME_HEMOPEXIN UTILIZATION PROTEIN C"/>
    <property type="match status" value="1"/>
</dbReference>
<evidence type="ECO:0000256" key="5">
    <source>
        <dbReference type="ARBA" id="ARBA00022692"/>
    </source>
</evidence>
<name>A0A418SZU2_9RHOB</name>
<evidence type="ECO:0000256" key="6">
    <source>
        <dbReference type="ARBA" id="ARBA00023077"/>
    </source>
</evidence>
<dbReference type="AlphaFoldDB" id="A0A418SZU2"/>
<evidence type="ECO:0000313" key="14">
    <source>
        <dbReference type="EMBL" id="RJE86454.1"/>
    </source>
</evidence>
<dbReference type="Proteomes" id="UP000284202">
    <property type="component" value="Unassembled WGS sequence"/>
</dbReference>
<evidence type="ECO:0000313" key="15">
    <source>
        <dbReference type="Proteomes" id="UP000284202"/>
    </source>
</evidence>
<evidence type="ECO:0000256" key="1">
    <source>
        <dbReference type="ARBA" id="ARBA00004571"/>
    </source>
</evidence>
<keyword evidence="15" id="KW-1185">Reference proteome</keyword>
<evidence type="ECO:0000259" key="13">
    <source>
        <dbReference type="Pfam" id="PF07715"/>
    </source>
</evidence>
<keyword evidence="5 9" id="KW-0812">Transmembrane</keyword>
<feature type="domain" description="TonB-dependent receptor-like beta-barrel" evidence="12">
    <location>
        <begin position="275"/>
        <end position="644"/>
    </location>
</feature>
<dbReference type="InterPro" id="IPR039426">
    <property type="entry name" value="TonB-dep_rcpt-like"/>
</dbReference>
<dbReference type="InterPro" id="IPR036942">
    <property type="entry name" value="Beta-barrel_TonB_sf"/>
</dbReference>
<proteinExistence type="inferred from homology"/>
<evidence type="ECO:0000256" key="8">
    <source>
        <dbReference type="ARBA" id="ARBA00023237"/>
    </source>
</evidence>
<dbReference type="GO" id="GO:0009279">
    <property type="term" value="C:cell outer membrane"/>
    <property type="evidence" value="ECO:0007669"/>
    <property type="project" value="UniProtKB-SubCell"/>
</dbReference>
<evidence type="ECO:0000256" key="7">
    <source>
        <dbReference type="ARBA" id="ARBA00023136"/>
    </source>
</evidence>
<keyword evidence="11" id="KW-0732">Signal</keyword>
<dbReference type="PROSITE" id="PS52016">
    <property type="entry name" value="TONB_DEPENDENT_REC_3"/>
    <property type="match status" value="1"/>
</dbReference>
<dbReference type="InterPro" id="IPR012910">
    <property type="entry name" value="Plug_dom"/>
</dbReference>
<keyword evidence="4 9" id="KW-1134">Transmembrane beta strand</keyword>
<evidence type="ECO:0000256" key="2">
    <source>
        <dbReference type="ARBA" id="ARBA00009810"/>
    </source>
</evidence>
<evidence type="ECO:0000256" key="11">
    <source>
        <dbReference type="SAM" id="SignalP"/>
    </source>
</evidence>
<dbReference type="Pfam" id="PF00593">
    <property type="entry name" value="TonB_dep_Rec_b-barrel"/>
    <property type="match status" value="1"/>
</dbReference>
<evidence type="ECO:0000256" key="9">
    <source>
        <dbReference type="PROSITE-ProRule" id="PRU01360"/>
    </source>
</evidence>
<comment type="caution">
    <text evidence="14">The sequence shown here is derived from an EMBL/GenBank/DDBJ whole genome shotgun (WGS) entry which is preliminary data.</text>
</comment>
<dbReference type="Pfam" id="PF07715">
    <property type="entry name" value="Plug"/>
    <property type="match status" value="1"/>
</dbReference>
<gene>
    <name evidence="14" type="ORF">D3P04_06910</name>
</gene>
<reference evidence="15" key="1">
    <citation type="submission" date="2018-09" db="EMBL/GenBank/DDBJ databases">
        <title>Acidovorax cavernicola nov. sp. isolated from Gruta de las Maravillas (Aracena, Spain).</title>
        <authorList>
            <person name="Jurado V."/>
            <person name="Gutierrez-Patricio S."/>
            <person name="Gonzalez-Pimentel J.L."/>
            <person name="Miller A.Z."/>
            <person name="Laiz L."/>
            <person name="Saiz-Jimenez C."/>
        </authorList>
    </citation>
    <scope>NUCLEOTIDE SEQUENCE [LARGE SCALE GENOMIC DNA]</scope>
    <source>
        <strain evidence="15">1011MAR3C25</strain>
    </source>
</reference>
<dbReference type="PANTHER" id="PTHR30069">
    <property type="entry name" value="TONB-DEPENDENT OUTER MEMBRANE RECEPTOR"/>
    <property type="match status" value="1"/>
</dbReference>
<accession>A0A418SZU2</accession>
<comment type="subcellular location">
    <subcellularLocation>
        <location evidence="1 9">Cell outer membrane</location>
        <topology evidence="1 9">Multi-pass membrane protein</topology>
    </subcellularLocation>
</comment>
<feature type="signal peptide" evidence="11">
    <location>
        <begin position="1"/>
        <end position="23"/>
    </location>
</feature>
<keyword evidence="8 9" id="KW-0998">Cell outer membrane</keyword>
<evidence type="ECO:0000256" key="3">
    <source>
        <dbReference type="ARBA" id="ARBA00022448"/>
    </source>
</evidence>
<dbReference type="RefSeq" id="WP_119747265.1">
    <property type="nucleotide sequence ID" value="NZ_QZCG01000004.1"/>
</dbReference>
<evidence type="ECO:0000259" key="12">
    <source>
        <dbReference type="Pfam" id="PF00593"/>
    </source>
</evidence>
<keyword evidence="6 10" id="KW-0798">TonB box</keyword>
<comment type="similarity">
    <text evidence="2 9 10">Belongs to the TonB-dependent receptor family.</text>
</comment>
<dbReference type="InterPro" id="IPR000531">
    <property type="entry name" value="Beta-barrel_TonB"/>
</dbReference>
<dbReference type="Gene3D" id="2.170.130.10">
    <property type="entry name" value="TonB-dependent receptor, plug domain"/>
    <property type="match status" value="1"/>
</dbReference>
<dbReference type="Gene3D" id="2.40.170.20">
    <property type="entry name" value="TonB-dependent receptor, beta-barrel domain"/>
    <property type="match status" value="1"/>
</dbReference>
<keyword evidence="14" id="KW-0675">Receptor</keyword>
<keyword evidence="3 9" id="KW-0813">Transport</keyword>